<dbReference type="UniPathway" id="UPA00378"/>
<comment type="subcellular location">
    <subcellularLocation>
        <location evidence="1">Golgi apparatus membrane</location>
        <topology evidence="1">Single-pass type II membrane protein</topology>
    </subcellularLocation>
    <subcellularLocation>
        <location evidence="12">Golgi apparatus</location>
        <location evidence="12">Golgi stack membrane</location>
        <topology evidence="12">Single-pass type II membrane protein</topology>
    </subcellularLocation>
</comment>
<dbReference type="Pfam" id="PF00852">
    <property type="entry name" value="Glyco_transf_10"/>
    <property type="match status" value="1"/>
</dbReference>
<dbReference type="RefSeq" id="XP_022310015.1">
    <property type="nucleotide sequence ID" value="XM_022454307.1"/>
</dbReference>
<feature type="domain" description="Fucosyltransferase C-terminal" evidence="13">
    <location>
        <begin position="197"/>
        <end position="366"/>
    </location>
</feature>
<dbReference type="InterPro" id="IPR031481">
    <property type="entry name" value="Glyco_tran_10_N"/>
</dbReference>
<dbReference type="GO" id="GO:0000139">
    <property type="term" value="C:Golgi membrane"/>
    <property type="evidence" value="ECO:0007669"/>
    <property type="project" value="UniProtKB-SubCell"/>
</dbReference>
<feature type="transmembrane region" description="Helical" evidence="12">
    <location>
        <begin position="25"/>
        <end position="48"/>
    </location>
</feature>
<keyword evidence="7" id="KW-0735">Signal-anchor</keyword>
<dbReference type="EC" id="2.4.1.-" evidence="12"/>
<dbReference type="GeneID" id="111115540"/>
<evidence type="ECO:0000256" key="1">
    <source>
        <dbReference type="ARBA" id="ARBA00004323"/>
    </source>
</evidence>
<keyword evidence="6 12" id="KW-0812">Transmembrane</keyword>
<comment type="pathway">
    <text evidence="2">Protein modification; protein glycosylation.</text>
</comment>
<dbReference type="InterPro" id="IPR055270">
    <property type="entry name" value="Glyco_tran_10_C"/>
</dbReference>
<evidence type="ECO:0000256" key="9">
    <source>
        <dbReference type="ARBA" id="ARBA00023034"/>
    </source>
</evidence>
<proteinExistence type="inferred from homology"/>
<evidence type="ECO:0000256" key="12">
    <source>
        <dbReference type="RuleBase" id="RU003832"/>
    </source>
</evidence>
<keyword evidence="15" id="KW-1185">Reference proteome</keyword>
<evidence type="ECO:0000256" key="5">
    <source>
        <dbReference type="ARBA" id="ARBA00022679"/>
    </source>
</evidence>
<evidence type="ECO:0000256" key="10">
    <source>
        <dbReference type="ARBA" id="ARBA00023136"/>
    </source>
</evidence>
<accession>A0A8B8C354</accession>
<reference evidence="16" key="1">
    <citation type="submission" date="2025-08" db="UniProtKB">
        <authorList>
            <consortium name="RefSeq"/>
        </authorList>
    </citation>
    <scope>IDENTIFICATION</scope>
    <source>
        <tissue evidence="16">Whole sample</tissue>
    </source>
</reference>
<dbReference type="SUPFAM" id="SSF53756">
    <property type="entry name" value="UDP-Glycosyltransferase/glycogen phosphorylase"/>
    <property type="match status" value="1"/>
</dbReference>
<keyword evidence="8 12" id="KW-1133">Transmembrane helix</keyword>
<name>A0A8B8C354_CRAVI</name>
<dbReference type="GO" id="GO:0032580">
    <property type="term" value="C:Golgi cisterna membrane"/>
    <property type="evidence" value="ECO:0007669"/>
    <property type="project" value="UniProtKB-SubCell"/>
</dbReference>
<keyword evidence="9 12" id="KW-0333">Golgi apparatus</keyword>
<evidence type="ECO:0000259" key="14">
    <source>
        <dbReference type="Pfam" id="PF17039"/>
    </source>
</evidence>
<evidence type="ECO:0000256" key="7">
    <source>
        <dbReference type="ARBA" id="ARBA00022968"/>
    </source>
</evidence>
<dbReference type="PANTHER" id="PTHR48438:SF1">
    <property type="entry name" value="ALPHA-(1,3)-FUCOSYLTRANSFERASE C-RELATED"/>
    <property type="match status" value="1"/>
</dbReference>
<dbReference type="AlphaFoldDB" id="A0A8B8C354"/>
<feature type="domain" description="Fucosyltransferase N-terminal" evidence="14">
    <location>
        <begin position="74"/>
        <end position="178"/>
    </location>
</feature>
<evidence type="ECO:0000313" key="16">
    <source>
        <dbReference type="RefSeq" id="XP_022310015.1"/>
    </source>
</evidence>
<dbReference type="InterPro" id="IPR038577">
    <property type="entry name" value="GT10-like_C_sf"/>
</dbReference>
<dbReference type="Proteomes" id="UP000694844">
    <property type="component" value="Chromosome 9"/>
</dbReference>
<evidence type="ECO:0000256" key="11">
    <source>
        <dbReference type="ARBA" id="ARBA00023180"/>
    </source>
</evidence>
<evidence type="ECO:0000313" key="15">
    <source>
        <dbReference type="Proteomes" id="UP000694844"/>
    </source>
</evidence>
<comment type="similarity">
    <text evidence="3 12">Belongs to the glycosyltransferase 10 family.</text>
</comment>
<dbReference type="PANTHER" id="PTHR48438">
    <property type="entry name" value="ALPHA-(1,3)-FUCOSYLTRANSFERASE C-RELATED"/>
    <property type="match status" value="1"/>
</dbReference>
<keyword evidence="10 12" id="KW-0472">Membrane</keyword>
<dbReference type="Gene3D" id="3.40.50.11660">
    <property type="entry name" value="Glycosyl transferase family 10, C-terminal domain"/>
    <property type="match status" value="1"/>
</dbReference>
<evidence type="ECO:0000256" key="4">
    <source>
        <dbReference type="ARBA" id="ARBA00022676"/>
    </source>
</evidence>
<keyword evidence="5 12" id="KW-0808">Transferase</keyword>
<organism evidence="15 16">
    <name type="scientific">Crassostrea virginica</name>
    <name type="common">Eastern oyster</name>
    <dbReference type="NCBI Taxonomy" id="6565"/>
    <lineage>
        <taxon>Eukaryota</taxon>
        <taxon>Metazoa</taxon>
        <taxon>Spiralia</taxon>
        <taxon>Lophotrochozoa</taxon>
        <taxon>Mollusca</taxon>
        <taxon>Bivalvia</taxon>
        <taxon>Autobranchia</taxon>
        <taxon>Pteriomorphia</taxon>
        <taxon>Ostreida</taxon>
        <taxon>Ostreoidea</taxon>
        <taxon>Ostreidae</taxon>
        <taxon>Crassostrea</taxon>
    </lineage>
</organism>
<dbReference type="OrthoDB" id="6085082at2759"/>
<gene>
    <name evidence="16" type="primary">LOC111115540</name>
</gene>
<dbReference type="GO" id="GO:0008417">
    <property type="term" value="F:fucosyltransferase activity"/>
    <property type="evidence" value="ECO:0007669"/>
    <property type="project" value="InterPro"/>
</dbReference>
<dbReference type="Pfam" id="PF17039">
    <property type="entry name" value="Glyco_tran_10_N"/>
    <property type="match status" value="1"/>
</dbReference>
<dbReference type="InterPro" id="IPR001503">
    <property type="entry name" value="Glyco_trans_10"/>
</dbReference>
<keyword evidence="11" id="KW-0325">Glycoprotein</keyword>
<evidence type="ECO:0000259" key="13">
    <source>
        <dbReference type="Pfam" id="PF00852"/>
    </source>
</evidence>
<dbReference type="FunFam" id="3.40.50.11660:FF:000002">
    <property type="entry name" value="Alpha-(1,3)-fucosyltransferase"/>
    <property type="match status" value="1"/>
</dbReference>
<evidence type="ECO:0000256" key="2">
    <source>
        <dbReference type="ARBA" id="ARBA00004922"/>
    </source>
</evidence>
<protein>
    <recommendedName>
        <fullName evidence="12">Fucosyltransferase</fullName>
        <ecNumber evidence="12">2.4.1.-</ecNumber>
    </recommendedName>
</protein>
<sequence length="384" mass="44521">MSFGNVAYFNVIDLFQLKMISRKHITTFTIVLITSALASLLWMNILALKDKKTMIIPMRNVSSRGDSVTVVYKKYKILMYAGPSYLKPFIENFKKTKCPSVPNCIISENLTEMHDSHAVIFHGEQLPGKPPDKPDRQLWVFHSMETVHFIHKPNKLWDDKFDLTMSFRKNSDIVRPYGKILRREKELKRNYSEVFRKKQYGGVWMSGHCQVPSRRKEFAQEIGKHMHVDLFGKCGTRPCGERTTMLSECLKNVSRVYKFYFSFENTICTDYTTEKLFNLYLYDLEIIPVVNGPANAADYLPKGTFVNALEFPSAIELAKKLLESGSNEEQYTQFLKGKYNYYDAGKGVVFSEATCQFCNKLGNNYTTNSQHYWTRMLKKVVEDT</sequence>
<evidence type="ECO:0000256" key="6">
    <source>
        <dbReference type="ARBA" id="ARBA00022692"/>
    </source>
</evidence>
<evidence type="ECO:0000256" key="3">
    <source>
        <dbReference type="ARBA" id="ARBA00008919"/>
    </source>
</evidence>
<dbReference type="KEGG" id="cvn:111115540"/>
<evidence type="ECO:0000256" key="8">
    <source>
        <dbReference type="ARBA" id="ARBA00022989"/>
    </source>
</evidence>
<keyword evidence="4 12" id="KW-0328">Glycosyltransferase</keyword>